<accession>A0ABQ8S8P1</accession>
<reference evidence="2 3" key="1">
    <citation type="journal article" date="2022" name="Allergy">
        <title>Genome assembly and annotation of Periplaneta americana reveal a comprehensive cockroach allergen profile.</title>
        <authorList>
            <person name="Wang L."/>
            <person name="Xiong Q."/>
            <person name="Saelim N."/>
            <person name="Wang L."/>
            <person name="Nong W."/>
            <person name="Wan A.T."/>
            <person name="Shi M."/>
            <person name="Liu X."/>
            <person name="Cao Q."/>
            <person name="Hui J.H.L."/>
            <person name="Sookrung N."/>
            <person name="Leung T.F."/>
            <person name="Tungtrongchitr A."/>
            <person name="Tsui S.K.W."/>
        </authorList>
    </citation>
    <scope>NUCLEOTIDE SEQUENCE [LARGE SCALE GENOMIC DNA]</scope>
    <source>
        <strain evidence="2">PWHHKU_190912</strain>
    </source>
</reference>
<evidence type="ECO:0000256" key="1">
    <source>
        <dbReference type="SAM" id="MobiDB-lite"/>
    </source>
</evidence>
<organism evidence="2 3">
    <name type="scientific">Periplaneta americana</name>
    <name type="common">American cockroach</name>
    <name type="synonym">Blatta americana</name>
    <dbReference type="NCBI Taxonomy" id="6978"/>
    <lineage>
        <taxon>Eukaryota</taxon>
        <taxon>Metazoa</taxon>
        <taxon>Ecdysozoa</taxon>
        <taxon>Arthropoda</taxon>
        <taxon>Hexapoda</taxon>
        <taxon>Insecta</taxon>
        <taxon>Pterygota</taxon>
        <taxon>Neoptera</taxon>
        <taxon>Polyneoptera</taxon>
        <taxon>Dictyoptera</taxon>
        <taxon>Blattodea</taxon>
        <taxon>Blattoidea</taxon>
        <taxon>Blattidae</taxon>
        <taxon>Blattinae</taxon>
        <taxon>Periplaneta</taxon>
    </lineage>
</organism>
<gene>
    <name evidence="2" type="ORF">ANN_22400</name>
</gene>
<keyword evidence="3" id="KW-1185">Reference proteome</keyword>
<name>A0ABQ8S8P1_PERAM</name>
<protein>
    <submittedName>
        <fullName evidence="2">Uncharacterized protein</fullName>
    </submittedName>
</protein>
<comment type="caution">
    <text evidence="2">The sequence shown here is derived from an EMBL/GenBank/DDBJ whole genome shotgun (WGS) entry which is preliminary data.</text>
</comment>
<evidence type="ECO:0000313" key="3">
    <source>
        <dbReference type="Proteomes" id="UP001148838"/>
    </source>
</evidence>
<feature type="region of interest" description="Disordered" evidence="1">
    <location>
        <begin position="21"/>
        <end position="45"/>
    </location>
</feature>
<dbReference type="Proteomes" id="UP001148838">
    <property type="component" value="Unassembled WGS sequence"/>
</dbReference>
<dbReference type="EMBL" id="JAJSOF020000033">
    <property type="protein sequence ID" value="KAJ4430190.1"/>
    <property type="molecule type" value="Genomic_DNA"/>
</dbReference>
<sequence length="173" mass="20330">MVFREKRPRIRHRLPDIRIRLKKTSEETQPGDQPKRETNLRPSATPDLQALGDFQDFLINVLPALLENVPCQERLKMWFMHDGSPARFLYNQHGSLYISGRQHSLKWVKGKRSNVLCPVVQQEEVESIPTSSYECTIVQCLLRGFEYRKKESEMLNKMMSHFRVNMEVVEVTD</sequence>
<evidence type="ECO:0000313" key="2">
    <source>
        <dbReference type="EMBL" id="KAJ4430190.1"/>
    </source>
</evidence>
<proteinExistence type="predicted"/>